<dbReference type="RefSeq" id="XP_026623008.1">
    <property type="nucleotide sequence ID" value="XM_026772172.1"/>
</dbReference>
<dbReference type="EMBL" id="KZ852064">
    <property type="protein sequence ID" value="RDH29986.1"/>
    <property type="molecule type" value="Genomic_DNA"/>
</dbReference>
<dbReference type="GeneID" id="38140528"/>
<proteinExistence type="predicted"/>
<keyword evidence="2" id="KW-1185">Reference proteome</keyword>
<gene>
    <name evidence="1" type="ORF">BDQ94DRAFT_173473</name>
</gene>
<reference evidence="1 2" key="1">
    <citation type="submission" date="2018-07" db="EMBL/GenBank/DDBJ databases">
        <title>The genomes of Aspergillus section Nigri reveals drivers in fungal speciation.</title>
        <authorList>
            <consortium name="DOE Joint Genome Institute"/>
            <person name="Vesth T.C."/>
            <person name="Nybo J."/>
            <person name="Theobald S."/>
            <person name="Brandl J."/>
            <person name="Frisvad J.C."/>
            <person name="Nielsen K.F."/>
            <person name="Lyhne E.K."/>
            <person name="Kogle M.E."/>
            <person name="Kuo A."/>
            <person name="Riley R."/>
            <person name="Clum A."/>
            <person name="Nolan M."/>
            <person name="Lipzen A."/>
            <person name="Salamov A."/>
            <person name="Henrissat B."/>
            <person name="Wiebenga A."/>
            <person name="De vries R.P."/>
            <person name="Grigoriev I.V."/>
            <person name="Mortensen U.H."/>
            <person name="Andersen M.R."/>
            <person name="Baker S.E."/>
        </authorList>
    </citation>
    <scope>NUCLEOTIDE SEQUENCE [LARGE SCALE GENOMIC DNA]</scope>
    <source>
        <strain evidence="1 2">CBS 139.54b</strain>
    </source>
</reference>
<sequence length="401" mass="43816">MRDDTCGKSVLFSQAEAIVMGVYIGLQYTKTGAAQLLSGFQDHQNMLDKYVASHLALEVCGEKSVGPEVIGLLVDTTGKTDARHGATDELDGIKKPMTSAQQIRQTQEPPGRLNPTVMAAFPIAAPTSLIMMPPWLSSDALGTTNPSIGTARVCICQYENPPLCQFRRYEGENNHLANQVCQPSDIDKDIYTHIYAFASNTSDSAVNISEYTDVFDQFDQLTGTEPVATSYDPYCAQIYAVDTLGSELAVARVNYTAVDTDYDDYFGYYVDYTMEMVPSVLNSYMNDVNGPGDQYFDCTWNRDGVNTTRKTCPFPDIELGEGSYKLLEEGCQLGIRTWYGFPRAASNIVVSNPKDVVTAAGANMTKLMDQIQETSVDLLLAQWDGSALGAAQVLAMPVALV</sequence>
<evidence type="ECO:0000313" key="1">
    <source>
        <dbReference type="EMBL" id="RDH29986.1"/>
    </source>
</evidence>
<dbReference type="STRING" id="1341132.A0A3F3PUK2"/>
<accession>A0A3F3PUK2</accession>
<dbReference type="Proteomes" id="UP000253729">
    <property type="component" value="Unassembled WGS sequence"/>
</dbReference>
<protein>
    <submittedName>
        <fullName evidence="1">Uncharacterized protein</fullName>
    </submittedName>
</protein>
<evidence type="ECO:0000313" key="2">
    <source>
        <dbReference type="Proteomes" id="UP000253729"/>
    </source>
</evidence>
<dbReference type="AlphaFoldDB" id="A0A3F3PUK2"/>
<name>A0A3F3PUK2_9EURO</name>
<organism evidence="1 2">
    <name type="scientific">Aspergillus welwitschiae</name>
    <dbReference type="NCBI Taxonomy" id="1341132"/>
    <lineage>
        <taxon>Eukaryota</taxon>
        <taxon>Fungi</taxon>
        <taxon>Dikarya</taxon>
        <taxon>Ascomycota</taxon>
        <taxon>Pezizomycotina</taxon>
        <taxon>Eurotiomycetes</taxon>
        <taxon>Eurotiomycetidae</taxon>
        <taxon>Eurotiales</taxon>
        <taxon>Aspergillaceae</taxon>
        <taxon>Aspergillus</taxon>
        <taxon>Aspergillus subgen. Circumdati</taxon>
    </lineage>
</organism>